<dbReference type="GO" id="GO:0005737">
    <property type="term" value="C:cytoplasm"/>
    <property type="evidence" value="ECO:0007669"/>
    <property type="project" value="TreeGrafter"/>
</dbReference>
<reference evidence="4 5" key="1">
    <citation type="submission" date="2017-05" db="EMBL/GenBank/DDBJ databases">
        <authorList>
            <person name="Varghese N."/>
            <person name="Submissions S."/>
        </authorList>
    </citation>
    <scope>NUCLEOTIDE SEQUENCE [LARGE SCALE GENOMIC DNA]</scope>
    <source>
        <strain evidence="4 5">DSM 46834</strain>
    </source>
</reference>
<dbReference type="GO" id="GO:0005524">
    <property type="term" value="F:ATP binding"/>
    <property type="evidence" value="ECO:0007669"/>
    <property type="project" value="UniProtKB-KW"/>
</dbReference>
<keyword evidence="2" id="KW-0067">ATP-binding</keyword>
<dbReference type="GO" id="GO:0006355">
    <property type="term" value="P:regulation of DNA-templated transcription"/>
    <property type="evidence" value="ECO:0007669"/>
    <property type="project" value="InterPro"/>
</dbReference>
<keyword evidence="5" id="KW-1185">Reference proteome</keyword>
<evidence type="ECO:0000313" key="4">
    <source>
        <dbReference type="EMBL" id="SMO81056.1"/>
    </source>
</evidence>
<dbReference type="SUPFAM" id="SSF52540">
    <property type="entry name" value="P-loop containing nucleoside triphosphate hydrolases"/>
    <property type="match status" value="1"/>
</dbReference>
<dbReference type="GO" id="GO:0003677">
    <property type="term" value="F:DNA binding"/>
    <property type="evidence" value="ECO:0007669"/>
    <property type="project" value="InterPro"/>
</dbReference>
<dbReference type="PANTHER" id="PTHR16305">
    <property type="entry name" value="TESTICULAR SOLUBLE ADENYLYL CYCLASE"/>
    <property type="match status" value="1"/>
</dbReference>
<dbReference type="PANTHER" id="PTHR16305:SF35">
    <property type="entry name" value="TRANSCRIPTIONAL ACTIVATOR DOMAIN"/>
    <property type="match status" value="1"/>
</dbReference>
<dbReference type="AlphaFoldDB" id="A0A521EAV1"/>
<organism evidence="4 5">
    <name type="scientific">Geodermatophilus aquaeductus</name>
    <dbReference type="NCBI Taxonomy" id="1564161"/>
    <lineage>
        <taxon>Bacteria</taxon>
        <taxon>Bacillati</taxon>
        <taxon>Actinomycetota</taxon>
        <taxon>Actinomycetes</taxon>
        <taxon>Geodermatophilales</taxon>
        <taxon>Geodermatophilaceae</taxon>
        <taxon>Geodermatophilus</taxon>
    </lineage>
</organism>
<protein>
    <submittedName>
        <fullName evidence="4">Regulatory protein, luxR family</fullName>
    </submittedName>
</protein>
<dbReference type="InterPro" id="IPR041664">
    <property type="entry name" value="AAA_16"/>
</dbReference>
<dbReference type="SMART" id="SM00421">
    <property type="entry name" value="HTH_LUXR"/>
    <property type="match status" value="1"/>
</dbReference>
<gene>
    <name evidence="4" type="ORF">SAMN06273567_104388</name>
</gene>
<dbReference type="EMBL" id="FXTJ01000004">
    <property type="protein sequence ID" value="SMO81056.1"/>
    <property type="molecule type" value="Genomic_DNA"/>
</dbReference>
<dbReference type="InterPro" id="IPR027417">
    <property type="entry name" value="P-loop_NTPase"/>
</dbReference>
<dbReference type="Gene3D" id="1.10.10.10">
    <property type="entry name" value="Winged helix-like DNA-binding domain superfamily/Winged helix DNA-binding domain"/>
    <property type="match status" value="1"/>
</dbReference>
<evidence type="ECO:0000256" key="1">
    <source>
        <dbReference type="ARBA" id="ARBA00022741"/>
    </source>
</evidence>
<evidence type="ECO:0000313" key="5">
    <source>
        <dbReference type="Proteomes" id="UP000317484"/>
    </source>
</evidence>
<dbReference type="CDD" id="cd06170">
    <property type="entry name" value="LuxR_C_like"/>
    <property type="match status" value="1"/>
</dbReference>
<evidence type="ECO:0000256" key="2">
    <source>
        <dbReference type="ARBA" id="ARBA00022840"/>
    </source>
</evidence>
<keyword evidence="1" id="KW-0547">Nucleotide-binding</keyword>
<dbReference type="PROSITE" id="PS50043">
    <property type="entry name" value="HTH_LUXR_2"/>
    <property type="match status" value="1"/>
</dbReference>
<dbReference type="Pfam" id="PF13191">
    <property type="entry name" value="AAA_16"/>
    <property type="match status" value="1"/>
</dbReference>
<feature type="domain" description="HTH luxR-type" evidence="3">
    <location>
        <begin position="884"/>
        <end position="948"/>
    </location>
</feature>
<dbReference type="InterPro" id="IPR036388">
    <property type="entry name" value="WH-like_DNA-bd_sf"/>
</dbReference>
<name>A0A521EAV1_9ACTN</name>
<dbReference type="Pfam" id="PF00196">
    <property type="entry name" value="GerE"/>
    <property type="match status" value="1"/>
</dbReference>
<dbReference type="SUPFAM" id="SSF46894">
    <property type="entry name" value="C-terminal effector domain of the bipartite response regulators"/>
    <property type="match status" value="1"/>
</dbReference>
<dbReference type="Proteomes" id="UP000317484">
    <property type="component" value="Unassembled WGS sequence"/>
</dbReference>
<evidence type="ECO:0000259" key="3">
    <source>
        <dbReference type="PROSITE" id="PS50043"/>
    </source>
</evidence>
<accession>A0A521EAV1</accession>
<sequence length="948" mass="98690">MSRLVTPGTAPTTRTAGFTARFAAGSNPRSLAREIGTVRVVLVGRDAERAEIAALLDAARAGTGGALLVRGVAGSGKSALLADAVVAAAGSAQSGFRVLRTSGVESESPLAFAALQRLLWPLRGKIGALPVPQRAALRAALGEAEGDGDRFLTFLGTLSLFADAAEEAPVLAVVDDAHWLDDASAAALLFCARRLQAERVVLLFAARDGEAHAFDAPDLPGLVLTGVTGEAAAALLAARAGRAVDPAVRDQLVAATAGNPLALGELADALTGDQLVGRLPLPAQLPLTGGVERGFLDRYRRLGGPAQRLLLLAAADDTGRLTVVRDAADRLEAGDDALDEVERAGLLRADGDAVTLFHPLVRSAVYQAASSTQRRAVHRALADALATDPDRRAWHLAAAADRPDEQVVAALDDVAARASGRGGHEAAGAAWARAAELTAAGPARARRLYLAAASAWQGAHPSRAAALAAAAAAEATEPLLRAQLLALQGQIAWNTGSLNDGYDLVVQAAQAAGDIDPALTQQLAVIAAALAVYGARSPHAVDPAELVAAPAPDAPPRVRAAAALLRGFTAAARRDWASAADSFRDAFALTDTDVRDDHVQRNLVIAALVIGDDERGLRLQEQLLTAARRAGALATVEYALTRGVQILIAVGAWAHAAGAATEAVPLAASTGHPGMVALPTAQLALLAARRGDDDAERLIDEAAGIRAGHAGGVTDVVVVDLLHWARGLRAARQPATALHYLTQITESGVSRLAAIDRLETAVQVGRDDLARAWLAELAEFASGTGAPAEVAVVEHGRALLADGPATGEHFRRALAAHVDSPRRPDRARTELAYGQYLRRARRRVDAREHLRAALALFEELGATTWADRAAAELRASGETARRRDVSTATDLTPQERQVATLVRQGLSNRDVAAQLFISPRTVDFHLRGCFAKLGITSRVELAAHPIDT</sequence>
<dbReference type="InterPro" id="IPR000792">
    <property type="entry name" value="Tscrpt_reg_LuxR_C"/>
</dbReference>
<dbReference type="Gene3D" id="3.40.50.300">
    <property type="entry name" value="P-loop containing nucleotide triphosphate hydrolases"/>
    <property type="match status" value="1"/>
</dbReference>
<proteinExistence type="predicted"/>
<dbReference type="GO" id="GO:0004016">
    <property type="term" value="F:adenylate cyclase activity"/>
    <property type="evidence" value="ECO:0007669"/>
    <property type="project" value="TreeGrafter"/>
</dbReference>
<dbReference type="InterPro" id="IPR016032">
    <property type="entry name" value="Sig_transdc_resp-reg_C-effctor"/>
</dbReference>
<dbReference type="PRINTS" id="PR00038">
    <property type="entry name" value="HTHLUXR"/>
</dbReference>